<dbReference type="STRING" id="1121395.SAMN02745215_02744"/>
<dbReference type="PANTHER" id="PTHR34978:SF3">
    <property type="entry name" value="SLR0241 PROTEIN"/>
    <property type="match status" value="1"/>
</dbReference>
<evidence type="ECO:0000313" key="4">
    <source>
        <dbReference type="EMBL" id="SHN75796.1"/>
    </source>
</evidence>
<feature type="transmembrane region" description="Helical" evidence="1">
    <location>
        <begin position="20"/>
        <end position="41"/>
    </location>
</feature>
<keyword evidence="5" id="KW-1185">Reference proteome</keyword>
<dbReference type="InterPro" id="IPR033782">
    <property type="entry name" value="DUF5301"/>
</dbReference>
<keyword evidence="1" id="KW-0812">Transmembrane</keyword>
<dbReference type="CDD" id="cd07341">
    <property type="entry name" value="M56_BlaR1_MecR1_like"/>
    <property type="match status" value="1"/>
</dbReference>
<evidence type="ECO:0000259" key="3">
    <source>
        <dbReference type="Pfam" id="PF17225"/>
    </source>
</evidence>
<accession>A0A1M7TYG1</accession>
<reference evidence="5" key="1">
    <citation type="submission" date="2016-12" db="EMBL/GenBank/DDBJ databases">
        <authorList>
            <person name="Varghese N."/>
            <person name="Submissions S."/>
        </authorList>
    </citation>
    <scope>NUCLEOTIDE SEQUENCE [LARGE SCALE GENOMIC DNA]</scope>
    <source>
        <strain evidence="5">DSM 11544</strain>
    </source>
</reference>
<keyword evidence="1" id="KW-1133">Transmembrane helix</keyword>
<feature type="transmembrane region" description="Helical" evidence="1">
    <location>
        <begin position="48"/>
        <end position="67"/>
    </location>
</feature>
<dbReference type="Proteomes" id="UP000184010">
    <property type="component" value="Unassembled WGS sequence"/>
</dbReference>
<protein>
    <submittedName>
        <fullName evidence="4">Signal transducer regulating beta-lactamase production, contains metallopeptidase domain</fullName>
    </submittedName>
</protein>
<dbReference type="Pfam" id="PF17225">
    <property type="entry name" value="DUF5301"/>
    <property type="match status" value="1"/>
</dbReference>
<sequence length="623" mass="69347">MSGLLSSLQLSSSLHNALATVLSMSLTATYVAAVVILVRLFLKKAPKIFAYALWSVVLFRLLCPFSLPSDFSLLGVVTANLQTQAGVLEYVPESRGMMPQPTIPSGDAGFEQGVKHPAAAASPPSSAITTITTGEPLAVGMEVLSVIWLVGMVILLSYSVLSYLKTKRLLQTATLVKDNIYESDRLSTAFVFGFIRPKIYVPLGVSGSDLDYILVHEQTHIKRKDYLLKPLAFSALTLHWFNPVMWLSFVLMSRDMEMSCDESVLRRIGGEGKGEYAKSLLTLSVKRSGLFTLSPLAFGESHVKSRVKNILNYKKPGFWVVTLLAIAVGGMVFTLLVNPVDKEPDLSFLNPDNLASLLVQREGAQINEAGYPSPIIVSSVELGKWLDKAANDWKEKKFSFSYELTPSITIQVNGDNEIHFFEAEPTLAMIQSGEQYRYYAIPKEDFQVIQKLSLLGYPKIQSVTMSKWEKGEEVASVTSTDSTILEMAVHLAQEEKYSPFLFRYTSVNDTPTVSDYMRIIMEGPSVAYTYFLYTEDGKNYAIEKPYERINKINPDTAQAIIGLLAKAEDRSQDYIRAHPDDYERILKYGGEELMEIQLENLTKHLQKNGVTNPIIVKPSESSL</sequence>
<name>A0A1M7TYG1_9FIRM</name>
<feature type="transmembrane region" description="Helical" evidence="1">
    <location>
        <begin position="317"/>
        <end position="337"/>
    </location>
</feature>
<proteinExistence type="predicted"/>
<dbReference type="RefSeq" id="WP_072773111.1">
    <property type="nucleotide sequence ID" value="NZ_FRDN01000008.1"/>
</dbReference>
<evidence type="ECO:0000259" key="2">
    <source>
        <dbReference type="Pfam" id="PF05569"/>
    </source>
</evidence>
<organism evidence="4 5">
    <name type="scientific">Desulfitobacterium chlororespirans DSM 11544</name>
    <dbReference type="NCBI Taxonomy" id="1121395"/>
    <lineage>
        <taxon>Bacteria</taxon>
        <taxon>Bacillati</taxon>
        <taxon>Bacillota</taxon>
        <taxon>Clostridia</taxon>
        <taxon>Eubacteriales</taxon>
        <taxon>Desulfitobacteriaceae</taxon>
        <taxon>Desulfitobacterium</taxon>
    </lineage>
</organism>
<dbReference type="Pfam" id="PF05569">
    <property type="entry name" value="Peptidase_M56"/>
    <property type="match status" value="1"/>
</dbReference>
<dbReference type="InterPro" id="IPR008756">
    <property type="entry name" value="Peptidase_M56"/>
</dbReference>
<dbReference type="PANTHER" id="PTHR34978">
    <property type="entry name" value="POSSIBLE SENSOR-TRANSDUCER PROTEIN BLAR"/>
    <property type="match status" value="1"/>
</dbReference>
<feature type="domain" description="Peptidase M56" evidence="2">
    <location>
        <begin position="20"/>
        <end position="310"/>
    </location>
</feature>
<gene>
    <name evidence="4" type="ORF">SAMN02745215_02744</name>
</gene>
<dbReference type="EMBL" id="FRDN01000008">
    <property type="protein sequence ID" value="SHN75796.1"/>
    <property type="molecule type" value="Genomic_DNA"/>
</dbReference>
<dbReference type="AlphaFoldDB" id="A0A1M7TYG1"/>
<dbReference type="InterPro" id="IPR052173">
    <property type="entry name" value="Beta-lactam_resp_regulator"/>
</dbReference>
<dbReference type="Gene3D" id="2.60.40.4250">
    <property type="match status" value="1"/>
</dbReference>
<keyword evidence="1" id="KW-0472">Membrane</keyword>
<evidence type="ECO:0000256" key="1">
    <source>
        <dbReference type="SAM" id="Phobius"/>
    </source>
</evidence>
<evidence type="ECO:0000313" key="5">
    <source>
        <dbReference type="Proteomes" id="UP000184010"/>
    </source>
</evidence>
<feature type="domain" description="DUF5301" evidence="3">
    <location>
        <begin position="457"/>
        <end position="549"/>
    </location>
</feature>
<feature type="transmembrane region" description="Helical" evidence="1">
    <location>
        <begin position="143"/>
        <end position="164"/>
    </location>
</feature>